<feature type="transmembrane region" description="Helical" evidence="1">
    <location>
        <begin position="31"/>
        <end position="48"/>
    </location>
</feature>
<reference evidence="3 4" key="1">
    <citation type="submission" date="2023-10" db="EMBL/GenBank/DDBJ databases">
        <title>Complete genome sequence of a Sphingomonadaceae bacterium.</title>
        <authorList>
            <person name="Yan C."/>
        </authorList>
    </citation>
    <scope>NUCLEOTIDE SEQUENCE [LARGE SCALE GENOMIC DNA]</scope>
    <source>
        <strain evidence="3 4">SCSIO 66989</strain>
    </source>
</reference>
<gene>
    <name evidence="3" type="ORF">RB602_14140</name>
</gene>
<sequence length="85" mass="9651">MMLADIVGWMGTSLIVFAYFYANVLNKPLGILYNCMNILGSLLLAWSLTVNINWAAFSLQIVWIIISLFGIWRVLRSRKDAKEPA</sequence>
<dbReference type="Pfam" id="PF26604">
    <property type="entry name" value="CBU_0592"/>
    <property type="match status" value="1"/>
</dbReference>
<dbReference type="EMBL" id="CP136594">
    <property type="protein sequence ID" value="WOE74959.1"/>
    <property type="molecule type" value="Genomic_DNA"/>
</dbReference>
<keyword evidence="4" id="KW-1185">Reference proteome</keyword>
<name>A0AA97HZP8_9SPHN</name>
<feature type="transmembrane region" description="Helical" evidence="1">
    <location>
        <begin position="6"/>
        <end position="24"/>
    </location>
</feature>
<dbReference type="NCBIfam" id="NF047864">
    <property type="entry name" value="CBU_0592_membra"/>
    <property type="match status" value="1"/>
</dbReference>
<keyword evidence="1" id="KW-0812">Transmembrane</keyword>
<dbReference type="RefSeq" id="WP_317081441.1">
    <property type="nucleotide sequence ID" value="NZ_CP136594.1"/>
</dbReference>
<evidence type="ECO:0000259" key="2">
    <source>
        <dbReference type="Pfam" id="PF26604"/>
    </source>
</evidence>
<keyword evidence="1" id="KW-1133">Transmembrane helix</keyword>
<protein>
    <recommendedName>
        <fullName evidence="2">CBU-0592-like domain-containing protein</fullName>
    </recommendedName>
</protein>
<proteinExistence type="predicted"/>
<feature type="domain" description="CBU-0592-like" evidence="2">
    <location>
        <begin position="4"/>
        <end position="78"/>
    </location>
</feature>
<dbReference type="KEGG" id="acoa:RB602_14140"/>
<dbReference type="InterPro" id="IPR058058">
    <property type="entry name" value="CBU_0592-like"/>
</dbReference>
<organism evidence="3 4">
    <name type="scientific">Alterisphingorhabdus coralli</name>
    <dbReference type="NCBI Taxonomy" id="3071408"/>
    <lineage>
        <taxon>Bacteria</taxon>
        <taxon>Pseudomonadati</taxon>
        <taxon>Pseudomonadota</taxon>
        <taxon>Alphaproteobacteria</taxon>
        <taxon>Sphingomonadales</taxon>
        <taxon>Sphingomonadaceae</taxon>
        <taxon>Alterisphingorhabdus (ex Yan et al. 2024)</taxon>
    </lineage>
</organism>
<feature type="transmembrane region" description="Helical" evidence="1">
    <location>
        <begin position="54"/>
        <end position="75"/>
    </location>
</feature>
<accession>A0AA97HZP8</accession>
<evidence type="ECO:0000313" key="3">
    <source>
        <dbReference type="EMBL" id="WOE74959.1"/>
    </source>
</evidence>
<evidence type="ECO:0000313" key="4">
    <source>
        <dbReference type="Proteomes" id="UP001302429"/>
    </source>
</evidence>
<keyword evidence="1" id="KW-0472">Membrane</keyword>
<dbReference type="Proteomes" id="UP001302429">
    <property type="component" value="Chromosome"/>
</dbReference>
<evidence type="ECO:0000256" key="1">
    <source>
        <dbReference type="SAM" id="Phobius"/>
    </source>
</evidence>
<dbReference type="AlphaFoldDB" id="A0AA97HZP8"/>